<dbReference type="GO" id="GO:0005576">
    <property type="term" value="C:extracellular region"/>
    <property type="evidence" value="ECO:0007669"/>
    <property type="project" value="UniProtKB-SubCell"/>
</dbReference>
<comment type="caution">
    <text evidence="8">The sequence shown here is derived from an EMBL/GenBank/DDBJ whole genome shotgun (WGS) entry which is preliminary data.</text>
</comment>
<dbReference type="Pfam" id="PF02465">
    <property type="entry name" value="FliD_N"/>
    <property type="match status" value="1"/>
</dbReference>
<evidence type="ECO:0000256" key="1">
    <source>
        <dbReference type="ARBA" id="ARBA00009764"/>
    </source>
</evidence>
<keyword evidence="3 5" id="KW-0175">Coiled coil</keyword>
<dbReference type="GO" id="GO:0009424">
    <property type="term" value="C:bacterial-type flagellum hook"/>
    <property type="evidence" value="ECO:0007669"/>
    <property type="project" value="UniProtKB-UniRule"/>
</dbReference>
<comment type="subunit">
    <text evidence="2 5">Homopentamer.</text>
</comment>
<feature type="domain" description="Flagellar hook-associated protein 2 N-terminal" evidence="6">
    <location>
        <begin position="10"/>
        <end position="106"/>
    </location>
</feature>
<dbReference type="PANTHER" id="PTHR30288">
    <property type="entry name" value="FLAGELLAR CAP/ASSEMBLY PROTEIN FLID"/>
    <property type="match status" value="1"/>
</dbReference>
<evidence type="ECO:0000259" key="7">
    <source>
        <dbReference type="Pfam" id="PF07195"/>
    </source>
</evidence>
<evidence type="ECO:0000313" key="9">
    <source>
        <dbReference type="Proteomes" id="UP000280696"/>
    </source>
</evidence>
<evidence type="ECO:0000259" key="6">
    <source>
        <dbReference type="Pfam" id="PF02465"/>
    </source>
</evidence>
<dbReference type="Pfam" id="PF07195">
    <property type="entry name" value="FliD_C"/>
    <property type="match status" value="1"/>
</dbReference>
<dbReference type="InterPro" id="IPR040026">
    <property type="entry name" value="FliD"/>
</dbReference>
<dbReference type="Proteomes" id="UP000280696">
    <property type="component" value="Unassembled WGS sequence"/>
</dbReference>
<evidence type="ECO:0000256" key="3">
    <source>
        <dbReference type="ARBA" id="ARBA00023054"/>
    </source>
</evidence>
<dbReference type="GO" id="GO:0007155">
    <property type="term" value="P:cell adhesion"/>
    <property type="evidence" value="ECO:0007669"/>
    <property type="project" value="InterPro"/>
</dbReference>
<evidence type="ECO:0000256" key="5">
    <source>
        <dbReference type="RuleBase" id="RU362066"/>
    </source>
</evidence>
<evidence type="ECO:0000256" key="4">
    <source>
        <dbReference type="ARBA" id="ARBA00023143"/>
    </source>
</evidence>
<proteinExistence type="inferred from homology"/>
<dbReference type="PANTHER" id="PTHR30288:SF0">
    <property type="entry name" value="FLAGELLAR HOOK-ASSOCIATED PROTEIN 2"/>
    <property type="match status" value="1"/>
</dbReference>
<organism evidence="8 9">
    <name type="scientific">Parablautia intestinalis</name>
    <dbReference type="NCBI Taxonomy" id="2320100"/>
    <lineage>
        <taxon>Bacteria</taxon>
        <taxon>Bacillati</taxon>
        <taxon>Bacillota</taxon>
        <taxon>Clostridia</taxon>
        <taxon>Lachnospirales</taxon>
        <taxon>Lachnospiraceae</taxon>
        <taxon>Parablautia</taxon>
    </lineage>
</organism>
<comment type="subcellular location">
    <subcellularLocation>
        <location evidence="5">Secreted</location>
    </subcellularLocation>
    <subcellularLocation>
        <location evidence="5">Bacterial flagellum</location>
    </subcellularLocation>
</comment>
<dbReference type="EMBL" id="RAYQ01000005">
    <property type="protein sequence ID" value="RKI92403.1"/>
    <property type="molecule type" value="Genomic_DNA"/>
</dbReference>
<gene>
    <name evidence="8" type="ORF">D7V94_06925</name>
</gene>
<sequence length="504" mass="56111">MAMRMTGMMSGLDTESIIQEMVSARRTKVDKQKKAQTKLNWKQDAWKELNAKLKSFQQKYVSNMRFSDTYTKKTTKVSNSNSVSVITGANAVNGVQTLKIDRLAKNAYLTGEQMKSDGDKLTALSKLSDIKDFDLGAGNSGTINLKIGNDPAGIDINVTNDTTISDVLNQLKAAGLNASFDEKWQRLSISSKESGEINNFEITGTDPNGAKALEALGITSNALANKIDGEDAVIHLNGAEYKNSNNSFEINGLTITALAANPGEEITITTEQDTDGIYDMVKNLLKEYNELMNEMDKLYNADSVKGYEPLTDEEKEAMSDKEVEKWEKKIKDSILRRDENLSDVTSRMQGIMSAGVEVNGKKMYLYDFGIETLGYFEAAENERHAYHIDGDADDGYTMNKEDKLKSMIKNDPDTVISFFTGLSRNMHAEMTEMSKFVDGQRSYGSFYDDKKMKSDYDNYTKKIAEMEAKLTAYEDKWYAKFSKMETALAKMQSNASAVTSLLGG</sequence>
<keyword evidence="4 5" id="KW-0975">Bacterial flagellum</keyword>
<accession>A0A3A9AXW1</accession>
<dbReference type="AlphaFoldDB" id="A0A3A9AXW1"/>
<dbReference type="GO" id="GO:0009421">
    <property type="term" value="C:bacterial-type flagellum filament cap"/>
    <property type="evidence" value="ECO:0007669"/>
    <property type="project" value="InterPro"/>
</dbReference>
<dbReference type="OrthoDB" id="9776025at2"/>
<dbReference type="InterPro" id="IPR010809">
    <property type="entry name" value="FliD_C"/>
</dbReference>
<name>A0A3A9AXW1_9FIRM</name>
<evidence type="ECO:0000256" key="2">
    <source>
        <dbReference type="ARBA" id="ARBA00011255"/>
    </source>
</evidence>
<keyword evidence="5" id="KW-0964">Secreted</keyword>
<evidence type="ECO:0000313" key="8">
    <source>
        <dbReference type="EMBL" id="RKI92403.1"/>
    </source>
</evidence>
<dbReference type="RefSeq" id="WP_120468150.1">
    <property type="nucleotide sequence ID" value="NZ_RAYQ01000005.1"/>
</dbReference>
<comment type="function">
    <text evidence="5">Required for morphogenesis and for the elongation of the flagellar filament by facilitating polymerization of the flagellin monomers at the tip of growing filament. Forms a capping structure, which prevents flagellin subunits (transported through the central channel of the flagellum) from leaking out without polymerization at the distal end.</text>
</comment>
<protein>
    <recommendedName>
        <fullName evidence="5">Flagellar hook-associated protein 2</fullName>
        <shortName evidence="5">HAP2</shortName>
    </recommendedName>
    <alternativeName>
        <fullName evidence="5">Flagellar cap protein</fullName>
    </alternativeName>
</protein>
<dbReference type="InterPro" id="IPR003481">
    <property type="entry name" value="FliD_N"/>
</dbReference>
<feature type="coiled-coil region" evidence="5">
    <location>
        <begin position="449"/>
        <end position="476"/>
    </location>
</feature>
<dbReference type="GO" id="GO:0071973">
    <property type="term" value="P:bacterial-type flagellum-dependent cell motility"/>
    <property type="evidence" value="ECO:0007669"/>
    <property type="project" value="TreeGrafter"/>
</dbReference>
<reference evidence="8 9" key="1">
    <citation type="submission" date="2018-09" db="EMBL/GenBank/DDBJ databases">
        <title>Murine metabolic-syndrome-specific gut microbial biobank.</title>
        <authorList>
            <person name="Liu C."/>
        </authorList>
    </citation>
    <scope>NUCLEOTIDE SEQUENCE [LARGE SCALE GENOMIC DNA]</scope>
    <source>
        <strain evidence="8 9">0.1xD8-82</strain>
    </source>
</reference>
<comment type="similarity">
    <text evidence="1 5">Belongs to the FliD family.</text>
</comment>
<feature type="domain" description="Flagellar hook-associated protein 2 C-terminal" evidence="7">
    <location>
        <begin position="229"/>
        <end position="493"/>
    </location>
</feature>
<keyword evidence="9" id="KW-1185">Reference proteome</keyword>